<dbReference type="RefSeq" id="XP_028531194.1">
    <property type="nucleotide sequence ID" value="XM_028676023.1"/>
</dbReference>
<reference evidence="2 3" key="1">
    <citation type="submission" date="2015-04" db="EMBL/GenBank/DDBJ databases">
        <authorList>
            <consortium name="Pathogen Informatics"/>
        </authorList>
    </citation>
    <scope>NUCLEOTIDE SEQUENCE [LARGE SCALE GENOMIC DNA]</scope>
    <source>
        <strain evidence="2 3">SGS1</strain>
    </source>
</reference>
<gene>
    <name evidence="2" type="ORF">PRELSG_0029500</name>
</gene>
<dbReference type="VEuPathDB" id="PlasmoDB:PRELSG_0029500"/>
<evidence type="ECO:0000313" key="3">
    <source>
        <dbReference type="Proteomes" id="UP000220158"/>
    </source>
</evidence>
<dbReference type="GeneID" id="39734225"/>
<dbReference type="AlphaFoldDB" id="A0A1J1GKA0"/>
<proteinExistence type="predicted"/>
<protein>
    <submittedName>
        <fullName evidence="2">Fam-j protein</fullName>
    </submittedName>
</protein>
<evidence type="ECO:0000256" key="1">
    <source>
        <dbReference type="SAM" id="MobiDB-lite"/>
    </source>
</evidence>
<keyword evidence="3" id="KW-1185">Reference proteome</keyword>
<dbReference type="Proteomes" id="UP000220158">
    <property type="component" value="Unassembled WGS sequence"/>
</dbReference>
<dbReference type="EMBL" id="CVMU01000313">
    <property type="protein sequence ID" value="CRG84891.1"/>
    <property type="molecule type" value="Genomic_DNA"/>
</dbReference>
<feature type="region of interest" description="Disordered" evidence="1">
    <location>
        <begin position="139"/>
        <end position="181"/>
    </location>
</feature>
<name>A0A1J1GKA0_PLARL</name>
<sequence>MGTKHVEYEDSVEIQKILNELLSTLPDSQAQPVNLPLEPNYSTVYTGTESSGINLMGTKNVEYEDSVEIRKILNELLSTLPDSQAQPVDLSLEPNYSTAYTGTESSGINLMGRKNVEHEDSVEIRKILNELLSTLPDSQAQPVDLSLEPSSMDISSDNTQSCKKKGKRNYEDTDGLGNQDSGNYVYISPKKKYNYNENGKNLVYSLLNVFDIEIKFISQNVVPNLQKLRYILNDDKRNTHDDLEKKFNTSILSLRHIISEEIQKINHSDLTAIKDYYDKNIEGNQSVKNINNFIFSFRHTMNDRFNKKEEMYEKVDHFLKILHDSIYEHKFLRNLYCIKSIIINNSIHSKLFSAPFIHSVKTFKNIFELFKLMDELIKIVEKSIKNGFLLKKHNYFVAVQKMICDICAPITTNIRNDLTRLDDILKILNLSYENYSIIIQTIFHFFKEENVKNKKKLRHDINKLYRKNSFRAICDFLSGEEKCILWCYNKASEIFNLNLNEKNKEEMSFNDLVNNENAINNLSSLHEILMRLIGALFIKKQLMIISEIRKSLLNMNSSKKRKHISHKTMQIKTREHQSNLLSQIESERCRMEKVKFSIRNLYLFVNVKKDIEIIKVSNDLENEMKEIVSILRFLHLITCKDDRTKLNFKKKDNTENVLLALYYAYKRLIEFTENET</sequence>
<organism evidence="2 3">
    <name type="scientific">Plasmodium relictum</name>
    <dbReference type="NCBI Taxonomy" id="85471"/>
    <lineage>
        <taxon>Eukaryota</taxon>
        <taxon>Sar</taxon>
        <taxon>Alveolata</taxon>
        <taxon>Apicomplexa</taxon>
        <taxon>Aconoidasida</taxon>
        <taxon>Haemosporida</taxon>
        <taxon>Plasmodiidae</taxon>
        <taxon>Plasmodium</taxon>
        <taxon>Plasmodium (Haemamoeba)</taxon>
    </lineage>
</organism>
<dbReference type="KEGG" id="prel:PRELSG_0029500"/>
<accession>A0A1J1GKA0</accession>
<evidence type="ECO:0000313" key="2">
    <source>
        <dbReference type="EMBL" id="CRG84891.1"/>
    </source>
</evidence>
<feature type="compositionally biased region" description="Polar residues" evidence="1">
    <location>
        <begin position="148"/>
        <end position="161"/>
    </location>
</feature>